<reference evidence="2" key="1">
    <citation type="journal article" date="2020" name="Int. J. Syst. Evol. Microbiol.">
        <title>Alteromonas alba sp. nov., a marine bacterium isolated from the seawater of the West Pacific Ocean.</title>
        <authorList>
            <person name="Sun C."/>
            <person name="Wu Y.-H."/>
            <person name="Xamxidin M."/>
            <person name="Cheng H."/>
            <person name="Xu X.-W."/>
        </authorList>
    </citation>
    <scope>NUCLEOTIDE SEQUENCE [LARGE SCALE GENOMIC DNA]</scope>
    <source>
        <strain evidence="2">190</strain>
    </source>
</reference>
<gene>
    <name evidence="1" type="ORF">C6Y40_00610</name>
</gene>
<dbReference type="Gene3D" id="2.60.40.3440">
    <property type="match status" value="1"/>
</dbReference>
<dbReference type="EMBL" id="PVNP01000003">
    <property type="protein sequence ID" value="PRO75632.1"/>
    <property type="molecule type" value="Genomic_DNA"/>
</dbReference>
<keyword evidence="2" id="KW-1185">Reference proteome</keyword>
<dbReference type="OrthoDB" id="5769598at2"/>
<protein>
    <recommendedName>
        <fullName evidence="3">Cadherin-like domain-containing protein</fullName>
    </recommendedName>
</protein>
<organism evidence="1 2">
    <name type="scientific">Alteromonas alba</name>
    <dbReference type="NCBI Taxonomy" id="2079529"/>
    <lineage>
        <taxon>Bacteria</taxon>
        <taxon>Pseudomonadati</taxon>
        <taxon>Pseudomonadota</taxon>
        <taxon>Gammaproteobacteria</taxon>
        <taxon>Alteromonadales</taxon>
        <taxon>Alteromonadaceae</taxon>
        <taxon>Alteromonas/Salinimonas group</taxon>
        <taxon>Alteromonas</taxon>
    </lineage>
</organism>
<evidence type="ECO:0000313" key="2">
    <source>
        <dbReference type="Proteomes" id="UP000238949"/>
    </source>
</evidence>
<proteinExistence type="predicted"/>
<dbReference type="AlphaFoldDB" id="A0A2S9VGN2"/>
<comment type="caution">
    <text evidence="1">The sequence shown here is derived from an EMBL/GenBank/DDBJ whole genome shotgun (WGS) entry which is preliminary data.</text>
</comment>
<accession>A0A2S9VGN2</accession>
<dbReference type="Proteomes" id="UP000238949">
    <property type="component" value="Unassembled WGS sequence"/>
</dbReference>
<evidence type="ECO:0000313" key="1">
    <source>
        <dbReference type="EMBL" id="PRO75632.1"/>
    </source>
</evidence>
<evidence type="ECO:0008006" key="3">
    <source>
        <dbReference type="Google" id="ProtNLM"/>
    </source>
</evidence>
<dbReference type="PROSITE" id="PS51257">
    <property type="entry name" value="PROKAR_LIPOPROTEIN"/>
    <property type="match status" value="1"/>
</dbReference>
<name>A0A2S9VGN2_9ALTE</name>
<sequence length="169" mass="17828">MKEAVMNKFIPICALSITLTGCFDSDDKDSYDDINRAPVANDLAITTQTETPVTDMLTATDADGDGLTYALSGEPAFGSVTVTGSGEFTYTPNAEVTGTDSFSFTVSDGTAFAVTGNVTITIEALEVPVSTAVRSAFNQNADDKPLAVNGRLYIQDTTNPAEFDDLLNN</sequence>
<dbReference type="Pfam" id="PF17963">
    <property type="entry name" value="Big_9"/>
    <property type="match status" value="1"/>
</dbReference>